<dbReference type="STRING" id="1354303.M917_0650"/>
<dbReference type="SUPFAM" id="SSF53474">
    <property type="entry name" value="alpha/beta-Hydrolases"/>
    <property type="match status" value="1"/>
</dbReference>
<dbReference type="PATRIC" id="fig|1354303.4.peg.639"/>
<dbReference type="GO" id="GO:0004806">
    <property type="term" value="F:triacylglycerol lipase activity"/>
    <property type="evidence" value="ECO:0007669"/>
    <property type="project" value="UniProtKB-EC"/>
</dbReference>
<organism evidence="2 3">
    <name type="scientific">Psychrobacter aquaticus CMS 56</name>
    <dbReference type="NCBI Taxonomy" id="1354303"/>
    <lineage>
        <taxon>Bacteria</taxon>
        <taxon>Pseudomonadati</taxon>
        <taxon>Pseudomonadota</taxon>
        <taxon>Gammaproteobacteria</taxon>
        <taxon>Moraxellales</taxon>
        <taxon>Moraxellaceae</taxon>
        <taxon>Psychrobacter</taxon>
    </lineage>
</organism>
<dbReference type="Gene3D" id="3.40.50.1820">
    <property type="entry name" value="alpha/beta hydrolase"/>
    <property type="match status" value="1"/>
</dbReference>
<dbReference type="eggNOG" id="COG1075">
    <property type="taxonomic scope" value="Bacteria"/>
</dbReference>
<feature type="domain" description="AB hydrolase-1" evidence="1">
    <location>
        <begin position="80"/>
        <end position="187"/>
    </location>
</feature>
<dbReference type="InterPro" id="IPR000073">
    <property type="entry name" value="AB_hydrolase_1"/>
</dbReference>
<dbReference type="Proteomes" id="UP000016761">
    <property type="component" value="Unassembled WGS sequence"/>
</dbReference>
<dbReference type="InterPro" id="IPR029058">
    <property type="entry name" value="AB_hydrolase_fold"/>
</dbReference>
<reference evidence="2 3" key="1">
    <citation type="journal article" date="2013" name="Genome Announc.">
        <title>Draft Genome Sequence of Psychrobacter aquaticus Strain CMS 56T, Isolated from a Cyanobacterial Mat Sample Collected from Water Bodies in the McMurdo Dry Valley Region of Antarctica.</title>
        <authorList>
            <person name="Reddy G.S."/>
            <person name="Ara S."/>
            <person name="Singh A."/>
            <person name="Kumar Pinnaka A."/>
            <person name="Shivaji S."/>
        </authorList>
    </citation>
    <scope>NUCLEOTIDE SEQUENCE [LARGE SCALE GENOMIC DNA]</scope>
    <source>
        <strain evidence="2 3">CMS 56</strain>
    </source>
</reference>
<keyword evidence="2" id="KW-0378">Hydrolase</keyword>
<dbReference type="Pfam" id="PF00561">
    <property type="entry name" value="Abhydrolase_1"/>
    <property type="match status" value="1"/>
</dbReference>
<protein>
    <submittedName>
        <fullName evidence="2">Lipase</fullName>
        <ecNumber evidence="2">3.1.1.3</ecNumber>
    </submittedName>
</protein>
<keyword evidence="3" id="KW-1185">Reference proteome</keyword>
<dbReference type="EC" id="3.1.1.3" evidence="2"/>
<accession>U4T4S6</accession>
<evidence type="ECO:0000313" key="3">
    <source>
        <dbReference type="Proteomes" id="UP000016761"/>
    </source>
</evidence>
<dbReference type="AlphaFoldDB" id="U4T4S6"/>
<name>U4T4S6_9GAMM</name>
<gene>
    <name evidence="2" type="ORF">M917_0650</name>
</gene>
<proteinExistence type="predicted"/>
<dbReference type="EMBL" id="AUSW01000014">
    <property type="protein sequence ID" value="ERL56372.1"/>
    <property type="molecule type" value="Genomic_DNA"/>
</dbReference>
<comment type="caution">
    <text evidence="2">The sequence shown here is derived from an EMBL/GenBank/DDBJ whole genome shotgun (WGS) entry which is preliminary data.</text>
</comment>
<evidence type="ECO:0000313" key="2">
    <source>
        <dbReference type="EMBL" id="ERL56372.1"/>
    </source>
</evidence>
<sequence length="369" mass="38956">MTILNDDKDVAMTIKTYLCTALKPSLFLPSLGAIGAGVLLLTLQTTSAQAAGQYYNCANANGCKLVDSKYFTSSYTKTQYPVVMAHGLGGFTKLFGVIDYFNGIPGELIKGGSEVYTTKTSAVNNSEVRGEQLLQQVKTITAISGKAKVNLFGHSQGGIDIRYVAGVAPKYVASVTAVSSPEQGSKTADFVKNTLEPNNTSGSPSNVTTELVSGVFNLIGGFTDVGSGISFNQIQQQDGWQALLALSTSGAANFNAKFPAAMPRAYCGQPASTNVNGIKYYSFSGVGQLTSALDPSDYLLAATGVPFAGESNDGLVSACSSRLGYVIRDNYKMNHLDSADQVLGLTAWGESEPKSIYRTQVNRLKNANL</sequence>
<evidence type="ECO:0000259" key="1">
    <source>
        <dbReference type="Pfam" id="PF00561"/>
    </source>
</evidence>